<dbReference type="Proteomes" id="UP000027120">
    <property type="component" value="Unassembled WGS sequence"/>
</dbReference>
<dbReference type="CDD" id="cd01958">
    <property type="entry name" value="HPS_like"/>
    <property type="match status" value="1"/>
</dbReference>
<dbReference type="AlphaFoldDB" id="A0A067E5A0"/>
<keyword evidence="3" id="KW-0732">Signal</keyword>
<dbReference type="PANTHER" id="PTHR31731">
    <property type="match status" value="1"/>
</dbReference>
<evidence type="ECO:0000256" key="2">
    <source>
        <dbReference type="SAM" id="MobiDB-lite"/>
    </source>
</evidence>
<keyword evidence="6" id="KW-1185">Reference proteome</keyword>
<organism evidence="5 6">
    <name type="scientific">Citrus sinensis</name>
    <name type="common">Sweet orange</name>
    <name type="synonym">Citrus aurantium var. sinensis</name>
    <dbReference type="NCBI Taxonomy" id="2711"/>
    <lineage>
        <taxon>Eukaryota</taxon>
        <taxon>Viridiplantae</taxon>
        <taxon>Streptophyta</taxon>
        <taxon>Embryophyta</taxon>
        <taxon>Tracheophyta</taxon>
        <taxon>Spermatophyta</taxon>
        <taxon>Magnoliopsida</taxon>
        <taxon>eudicotyledons</taxon>
        <taxon>Gunneridae</taxon>
        <taxon>Pentapetalae</taxon>
        <taxon>rosids</taxon>
        <taxon>malvids</taxon>
        <taxon>Sapindales</taxon>
        <taxon>Rutaceae</taxon>
        <taxon>Aurantioideae</taxon>
        <taxon>Citrus</taxon>
    </lineage>
</organism>
<feature type="domain" description="Hydrophobic seed protein" evidence="4">
    <location>
        <begin position="128"/>
        <end position="213"/>
    </location>
</feature>
<evidence type="ECO:0000256" key="3">
    <source>
        <dbReference type="SAM" id="SignalP"/>
    </source>
</evidence>
<dbReference type="InterPro" id="IPR027923">
    <property type="entry name" value="Hydrophob_seed_dom"/>
</dbReference>
<evidence type="ECO:0000313" key="5">
    <source>
        <dbReference type="EMBL" id="KDO50208.1"/>
    </source>
</evidence>
<dbReference type="InterPro" id="IPR036312">
    <property type="entry name" value="Bifun_inhib/LTP/seed_sf"/>
</dbReference>
<dbReference type="EMBL" id="KK785089">
    <property type="protein sequence ID" value="KDO50208.1"/>
    <property type="molecule type" value="Genomic_DNA"/>
</dbReference>
<reference evidence="5 6" key="1">
    <citation type="submission" date="2014-04" db="EMBL/GenBank/DDBJ databases">
        <authorList>
            <consortium name="International Citrus Genome Consortium"/>
            <person name="Gmitter F."/>
            <person name="Chen C."/>
            <person name="Farmerie W."/>
            <person name="Harkins T."/>
            <person name="Desany B."/>
            <person name="Mohiuddin M."/>
            <person name="Kodira C."/>
            <person name="Borodovsky M."/>
            <person name="Lomsadze A."/>
            <person name="Burns P."/>
            <person name="Jenkins J."/>
            <person name="Prochnik S."/>
            <person name="Shu S."/>
            <person name="Chapman J."/>
            <person name="Pitluck S."/>
            <person name="Schmutz J."/>
            <person name="Rokhsar D."/>
        </authorList>
    </citation>
    <scope>NUCLEOTIDE SEQUENCE</scope>
</reference>
<feature type="compositionally biased region" description="Pro residues" evidence="2">
    <location>
        <begin position="30"/>
        <end position="125"/>
    </location>
</feature>
<gene>
    <name evidence="5" type="ORF">CISIN_1g028062mg</name>
</gene>
<dbReference type="OrthoDB" id="1935738at2759"/>
<sequence length="214" mass="21933">MGKYQLASSFILLLNLGTLLTSLACDCSNNPPPPPASKTPNCPPPPSSPSPKTPPPPPPFVKSPPPPPPVVKSAPPPPPPVAKSPPPPPPVVKSPPPPIVKPPPPNGPSPKSPPPPSVRYPPPPKQQTCPIDALKLGACVDVLGGLIHIGLGDSAKEKCCPLLQGLADLDAAVCLCTAIRLKALNLINLLVPISLQVLVNDCGKYPPAGFQCPA</sequence>
<comment type="similarity">
    <text evidence="1">Belongs to the plant LTP family. PEARLI1 subfamily.</text>
</comment>
<dbReference type="Gene3D" id="1.10.110.10">
    <property type="entry name" value="Plant lipid-transfer and hydrophobic proteins"/>
    <property type="match status" value="1"/>
</dbReference>
<name>A0A067E5A0_CITSI</name>
<dbReference type="KEGG" id="cit:102616466"/>
<proteinExistence type="inferred from homology"/>
<dbReference type="Pfam" id="PF14547">
    <property type="entry name" value="Hydrophob_seed"/>
    <property type="match status" value="1"/>
</dbReference>
<accession>A0A067E5A0</accession>
<feature type="signal peptide" evidence="3">
    <location>
        <begin position="1"/>
        <end position="24"/>
    </location>
</feature>
<dbReference type="PaxDb" id="2711-XP_006492910.1"/>
<feature type="region of interest" description="Disordered" evidence="2">
    <location>
        <begin position="28"/>
        <end position="127"/>
    </location>
</feature>
<evidence type="ECO:0000313" key="6">
    <source>
        <dbReference type="Proteomes" id="UP000027120"/>
    </source>
</evidence>
<dbReference type="SUPFAM" id="SSF47699">
    <property type="entry name" value="Bifunctional inhibitor/lipid-transfer protein/seed storage 2S albumin"/>
    <property type="match status" value="1"/>
</dbReference>
<dbReference type="PROSITE" id="PS51257">
    <property type="entry name" value="PROKAR_LIPOPROTEIN"/>
    <property type="match status" value="1"/>
</dbReference>
<evidence type="ECO:0000259" key="4">
    <source>
        <dbReference type="Pfam" id="PF14547"/>
    </source>
</evidence>
<protein>
    <recommendedName>
        <fullName evidence="4">Hydrophobic seed protein domain-containing protein</fullName>
    </recommendedName>
</protein>
<evidence type="ECO:0000256" key="1">
    <source>
        <dbReference type="ARBA" id="ARBA00008965"/>
    </source>
</evidence>
<dbReference type="PRINTS" id="PR01217">
    <property type="entry name" value="PRICHEXTENSN"/>
</dbReference>
<dbReference type="InterPro" id="IPR051636">
    <property type="entry name" value="Plant_LTP/defense-related"/>
</dbReference>
<dbReference type="SMR" id="A0A067E5A0"/>
<dbReference type="STRING" id="2711.A0A067E5A0"/>
<feature type="chain" id="PRO_5001636087" description="Hydrophobic seed protein domain-containing protein" evidence="3">
    <location>
        <begin position="25"/>
        <end position="214"/>
    </location>
</feature>
<dbReference type="eggNOG" id="ENOG502R58N">
    <property type="taxonomic scope" value="Eukaryota"/>
</dbReference>